<keyword evidence="3" id="KW-1185">Reference proteome</keyword>
<evidence type="ECO:0000256" key="1">
    <source>
        <dbReference type="SAM" id="SignalP"/>
    </source>
</evidence>
<sequence length="324" mass="35862">MKKHVMSMIVLSSVLFLSGACSPDTSAGEVDDSASSVAVDDSASPAGVDVSAKIDRDSWVIELPWDRYRLTREEEAYLLSAWSAAKAECTRAKLDGLAWTGIPPEVMLQVNPPVFSEFGPWNKDMAAQFGFTRVETSKTPIANRGLSARSAETKTAWALREEANGKVLEVAEEKFHEACDSYPLSKKFDVREVSGSGPWFNEFGEIEIKLFDDPRAQEIVGELEACFDKQGLQMSSASPGFVEGVDSFIDPTEESIAIALKAAQCQEETDATPRLAQVWADLQAPIVQKYYKELIAQRQLIDERVAEAKQYIQEHPELFELPTK</sequence>
<dbReference type="PROSITE" id="PS51257">
    <property type="entry name" value="PROKAR_LIPOPROTEIN"/>
    <property type="match status" value="1"/>
</dbReference>
<accession>A0ABY5AJE5</accession>
<dbReference type="RefSeq" id="WP_252673833.1">
    <property type="nucleotide sequence ID" value="NZ_CP099547.1"/>
</dbReference>
<gene>
    <name evidence="2" type="ORF">NG665_03100</name>
</gene>
<reference evidence="2" key="1">
    <citation type="submission" date="2022-06" db="EMBL/GenBank/DDBJ databases">
        <title>Complete Genome Sequence of Arcanobacterium pinnipediorum strain DSM 28752 isolated from a harbour seal.</title>
        <authorList>
            <person name="Borowiak M."/>
            <person name="Kreitlow A."/>
            <person name="Alssahen M."/>
            <person name="Malorny B."/>
            <person name="Laemmler C."/>
            <person name="Prenger-Berninghoff E."/>
            <person name="Siebert U."/>
            <person name="Ploetz M."/>
            <person name="Abdulmawjood A."/>
        </authorList>
    </citation>
    <scope>NUCLEOTIDE SEQUENCE</scope>
    <source>
        <strain evidence="2">DSM 28752</strain>
    </source>
</reference>
<dbReference type="EMBL" id="CP099547">
    <property type="protein sequence ID" value="USR79980.1"/>
    <property type="molecule type" value="Genomic_DNA"/>
</dbReference>
<evidence type="ECO:0000313" key="3">
    <source>
        <dbReference type="Proteomes" id="UP001056109"/>
    </source>
</evidence>
<keyword evidence="1" id="KW-0732">Signal</keyword>
<protein>
    <submittedName>
        <fullName evidence="2">Uncharacterized protein</fullName>
    </submittedName>
</protein>
<dbReference type="Proteomes" id="UP001056109">
    <property type="component" value="Chromosome"/>
</dbReference>
<proteinExistence type="predicted"/>
<name>A0ABY5AJE5_9ACTO</name>
<feature type="chain" id="PRO_5046054045" evidence="1">
    <location>
        <begin position="28"/>
        <end position="324"/>
    </location>
</feature>
<feature type="signal peptide" evidence="1">
    <location>
        <begin position="1"/>
        <end position="27"/>
    </location>
</feature>
<organism evidence="2 3">
    <name type="scientific">Arcanobacterium pinnipediorum</name>
    <dbReference type="NCBI Taxonomy" id="1503041"/>
    <lineage>
        <taxon>Bacteria</taxon>
        <taxon>Bacillati</taxon>
        <taxon>Actinomycetota</taxon>
        <taxon>Actinomycetes</taxon>
        <taxon>Actinomycetales</taxon>
        <taxon>Actinomycetaceae</taxon>
        <taxon>Arcanobacterium</taxon>
    </lineage>
</organism>
<evidence type="ECO:0000313" key="2">
    <source>
        <dbReference type="EMBL" id="USR79980.1"/>
    </source>
</evidence>